<feature type="coiled-coil region" evidence="1">
    <location>
        <begin position="202"/>
        <end position="229"/>
    </location>
</feature>
<feature type="region of interest" description="Disordered" evidence="2">
    <location>
        <begin position="1"/>
        <end position="26"/>
    </location>
</feature>
<dbReference type="AlphaFoldDB" id="A0A9W4XFA4"/>
<evidence type="ECO:0000256" key="1">
    <source>
        <dbReference type="SAM" id="Coils"/>
    </source>
</evidence>
<keyword evidence="1" id="KW-0175">Coiled coil</keyword>
<feature type="coiled-coil region" evidence="1">
    <location>
        <begin position="290"/>
        <end position="392"/>
    </location>
</feature>
<dbReference type="EMBL" id="CANTUO010000006">
    <property type="protein sequence ID" value="CAI5760250.1"/>
    <property type="molecule type" value="Genomic_DNA"/>
</dbReference>
<accession>A0A9W4XFA4</accession>
<evidence type="ECO:0000256" key="2">
    <source>
        <dbReference type="SAM" id="MobiDB-lite"/>
    </source>
</evidence>
<dbReference type="OrthoDB" id="4052563at2759"/>
<keyword evidence="4" id="KW-1185">Reference proteome</keyword>
<organism evidence="3 4">
    <name type="scientific">Candida verbasci</name>
    <dbReference type="NCBI Taxonomy" id="1227364"/>
    <lineage>
        <taxon>Eukaryota</taxon>
        <taxon>Fungi</taxon>
        <taxon>Dikarya</taxon>
        <taxon>Ascomycota</taxon>
        <taxon>Saccharomycotina</taxon>
        <taxon>Pichiomycetes</taxon>
        <taxon>Debaryomycetaceae</taxon>
        <taxon>Candida/Lodderomyces clade</taxon>
        <taxon>Candida</taxon>
    </lineage>
</organism>
<reference evidence="3" key="1">
    <citation type="submission" date="2022-12" db="EMBL/GenBank/DDBJ databases">
        <authorList>
            <person name="Brejova B."/>
        </authorList>
    </citation>
    <scope>NUCLEOTIDE SEQUENCE</scope>
</reference>
<feature type="coiled-coil region" evidence="1">
    <location>
        <begin position="655"/>
        <end position="689"/>
    </location>
</feature>
<protein>
    <recommendedName>
        <fullName evidence="5">Mto2p-binding domain-containing protein</fullName>
    </recommendedName>
</protein>
<gene>
    <name evidence="3" type="ORF">CANVERA_P4760</name>
</gene>
<dbReference type="Proteomes" id="UP001152885">
    <property type="component" value="Unassembled WGS sequence"/>
</dbReference>
<evidence type="ECO:0000313" key="4">
    <source>
        <dbReference type="Proteomes" id="UP001152885"/>
    </source>
</evidence>
<feature type="compositionally biased region" description="Polar residues" evidence="2">
    <location>
        <begin position="11"/>
        <end position="26"/>
    </location>
</feature>
<name>A0A9W4XFA4_9ASCO</name>
<sequence length="736" mass="86457">MSRTVNDDQYDTQTQFSDETNNTEEPSNIIFKSPKELEMNQLKSSSPFISNPSSPIYSTSELNKSLNEINLQSNTETLHNSINSTIELPSFIDAQTPKLKQISPWRKFRNTTNITTNSHIFNSPKSLFINKPDLQYKSESNNKEIIKLQVENKCLKNFLRELVDKCNLSTNEYNEYLNSSPNERQVELNNLQVEYDEIYKLNQDLYSNLESFHNQINEKETKINQLNEFINNIESIINDLISEMANSTTGPSSSALMSSINSSLEVKLNVMKLEMSRESNLHLPTPPNTQTDLVKELEKQQAQKEDIQKELNSQIEECLKIKNNFQIISDKFNNLKSSIDEESTQNKQLKQKLEEKDNKIQELEKLVDSEQLSNLQGAYNELTQDYNTLKSNYNVKTSQLHEKSIELRNQVEVVEKLRIELDNSLDKQRKFNTEKIQLSYINEKLQKENDLLHDRLSRMTDTTSEKENELLDSRYSRMSSANTDKEFLNDRVSRSGTANTDPGQLEYINDQLIKENEILHDRLTTTNEQFIRENEILHNRISQLNSNNNNNLIKQNTLHNKSSQLTTTTETNLKKLSILEYQYIDLLSFDILEFSKLINSYNKIADDTSLRDPRLKFEKLNRKLNQDIFENIAYIREKHKSIFEYFIRATDILINDHIKLLLKENTNELTQLRNELTRLNNENYELRSRNEGGISKLRLDDLRNKWKLEREKRIIEDRENKKRFKELELEIDRLSR</sequence>
<proteinExistence type="predicted"/>
<comment type="caution">
    <text evidence="3">The sequence shown here is derived from an EMBL/GenBank/DDBJ whole genome shotgun (WGS) entry which is preliminary data.</text>
</comment>
<evidence type="ECO:0008006" key="5">
    <source>
        <dbReference type="Google" id="ProtNLM"/>
    </source>
</evidence>
<evidence type="ECO:0000313" key="3">
    <source>
        <dbReference type="EMBL" id="CAI5760250.1"/>
    </source>
</evidence>